<dbReference type="CDD" id="cd12193">
    <property type="entry name" value="bZIP_GCN4"/>
    <property type="match status" value="1"/>
</dbReference>
<dbReference type="SUPFAM" id="SSF57959">
    <property type="entry name" value="Leucine zipper domain"/>
    <property type="match status" value="1"/>
</dbReference>
<dbReference type="PROSITE" id="PS00036">
    <property type="entry name" value="BZIP_BASIC"/>
    <property type="match status" value="1"/>
</dbReference>
<name>A0A167IH72_CALVF</name>
<dbReference type="GO" id="GO:0000978">
    <property type="term" value="F:RNA polymerase II cis-regulatory region sequence-specific DNA binding"/>
    <property type="evidence" value="ECO:0007669"/>
    <property type="project" value="TreeGrafter"/>
</dbReference>
<dbReference type="Pfam" id="PF07716">
    <property type="entry name" value="bZIP_2"/>
    <property type="match status" value="1"/>
</dbReference>
<dbReference type="Gene3D" id="3.30.160.60">
    <property type="entry name" value="Classic Zinc Finger"/>
    <property type="match status" value="1"/>
</dbReference>
<dbReference type="Proteomes" id="UP000076738">
    <property type="component" value="Unassembled WGS sequence"/>
</dbReference>
<feature type="compositionally biased region" description="Basic and acidic residues" evidence="4">
    <location>
        <begin position="361"/>
        <end position="374"/>
    </location>
</feature>
<dbReference type="InterPro" id="IPR004827">
    <property type="entry name" value="bZIP"/>
</dbReference>
<dbReference type="OrthoDB" id="3360329at2759"/>
<evidence type="ECO:0000256" key="2">
    <source>
        <dbReference type="ARBA" id="ARBA00023125"/>
    </source>
</evidence>
<gene>
    <name evidence="6" type="ORF">CALVIDRAFT_540729</name>
</gene>
<protein>
    <recommendedName>
        <fullName evidence="5">BZIP domain-containing protein</fullName>
    </recommendedName>
</protein>
<proteinExistence type="predicted"/>
<evidence type="ECO:0000259" key="5">
    <source>
        <dbReference type="PROSITE" id="PS50217"/>
    </source>
</evidence>
<dbReference type="PANTHER" id="PTHR11462:SF35">
    <property type="entry name" value="TRANSCRIPTION FACTOR JRA"/>
    <property type="match status" value="1"/>
</dbReference>
<evidence type="ECO:0000256" key="1">
    <source>
        <dbReference type="ARBA" id="ARBA00023015"/>
    </source>
</evidence>
<sequence length="404" mass="43490">MPPAGYGLWAVPAPSHLVCLPTGPRTCLLTCARCSPRSYPRPAYSAAIQPLTNASTPTPRANGIPVQSKQTAVNQSAPQISIYTANPYAQHGHIAHASRSAVTTNSLGLFEAGNTPPTYAAMMDTHNVNNTPSTPAATGHANNDGSYILRTPAPAYKVPSADLNQSIESLASEYTQRLSQSPSTMFSNNVNPYTTEWYHEYAPSENTASPPSSTTQTLVDNFAFPTMYAQDNGFDLSAFFAPSCTTSSTVPTSTSVFTDDDLAFLSGFTYPAAGITSAPVVAQVALPEMSPSEELIGKGKARELTPVPAPAPRKLAPAPVAGVKRAASEVDGQEEERPAKSSRVLSKREQNRLAAQRSRAKKTEERETLESEVNELKEKIRKLETELQTKNAENRVLREYMGRK</sequence>
<keyword evidence="2" id="KW-0238">DNA-binding</keyword>
<dbReference type="GO" id="GO:0051726">
    <property type="term" value="P:regulation of cell cycle"/>
    <property type="evidence" value="ECO:0007669"/>
    <property type="project" value="TreeGrafter"/>
</dbReference>
<evidence type="ECO:0000256" key="3">
    <source>
        <dbReference type="ARBA" id="ARBA00023163"/>
    </source>
</evidence>
<keyword evidence="1" id="KW-0805">Transcription regulation</keyword>
<evidence type="ECO:0000256" key="4">
    <source>
        <dbReference type="SAM" id="MobiDB-lite"/>
    </source>
</evidence>
<evidence type="ECO:0000313" key="6">
    <source>
        <dbReference type="EMBL" id="KZO92644.1"/>
    </source>
</evidence>
<evidence type="ECO:0000313" key="7">
    <source>
        <dbReference type="Proteomes" id="UP000076738"/>
    </source>
</evidence>
<accession>A0A167IH72</accession>
<dbReference type="SMART" id="SM00338">
    <property type="entry name" value="BRLZ"/>
    <property type="match status" value="1"/>
</dbReference>
<feature type="region of interest" description="Disordered" evidence="4">
    <location>
        <begin position="303"/>
        <end position="374"/>
    </location>
</feature>
<keyword evidence="3" id="KW-0804">Transcription</keyword>
<feature type="domain" description="BZIP" evidence="5">
    <location>
        <begin position="341"/>
        <end position="399"/>
    </location>
</feature>
<dbReference type="PANTHER" id="PTHR11462">
    <property type="entry name" value="JUN TRANSCRIPTION FACTOR-RELATED"/>
    <property type="match status" value="1"/>
</dbReference>
<organism evidence="6 7">
    <name type="scientific">Calocera viscosa (strain TUFC12733)</name>
    <dbReference type="NCBI Taxonomy" id="1330018"/>
    <lineage>
        <taxon>Eukaryota</taxon>
        <taxon>Fungi</taxon>
        <taxon>Dikarya</taxon>
        <taxon>Basidiomycota</taxon>
        <taxon>Agaricomycotina</taxon>
        <taxon>Dacrymycetes</taxon>
        <taxon>Dacrymycetales</taxon>
        <taxon>Dacrymycetaceae</taxon>
        <taxon>Calocera</taxon>
    </lineage>
</organism>
<dbReference type="PROSITE" id="PS50217">
    <property type="entry name" value="BZIP"/>
    <property type="match status" value="1"/>
</dbReference>
<dbReference type="GO" id="GO:0005667">
    <property type="term" value="C:transcription regulator complex"/>
    <property type="evidence" value="ECO:0007669"/>
    <property type="project" value="TreeGrafter"/>
</dbReference>
<dbReference type="InterPro" id="IPR050946">
    <property type="entry name" value="AP-1_TF_bZIP"/>
</dbReference>
<dbReference type="EMBL" id="KV417308">
    <property type="protein sequence ID" value="KZO92644.1"/>
    <property type="molecule type" value="Genomic_DNA"/>
</dbReference>
<feature type="compositionally biased region" description="Low complexity" evidence="4">
    <location>
        <begin position="312"/>
        <end position="321"/>
    </location>
</feature>
<keyword evidence="7" id="KW-1185">Reference proteome</keyword>
<dbReference type="AlphaFoldDB" id="A0A167IH72"/>
<dbReference type="InterPro" id="IPR046347">
    <property type="entry name" value="bZIP_sf"/>
</dbReference>
<reference evidence="6 7" key="1">
    <citation type="journal article" date="2016" name="Mol. Biol. Evol.">
        <title>Comparative Genomics of Early-Diverging Mushroom-Forming Fungi Provides Insights into the Origins of Lignocellulose Decay Capabilities.</title>
        <authorList>
            <person name="Nagy L.G."/>
            <person name="Riley R."/>
            <person name="Tritt A."/>
            <person name="Adam C."/>
            <person name="Daum C."/>
            <person name="Floudas D."/>
            <person name="Sun H."/>
            <person name="Yadav J.S."/>
            <person name="Pangilinan J."/>
            <person name="Larsson K.H."/>
            <person name="Matsuura K."/>
            <person name="Barry K."/>
            <person name="Labutti K."/>
            <person name="Kuo R."/>
            <person name="Ohm R.A."/>
            <person name="Bhattacharya S.S."/>
            <person name="Shirouzu T."/>
            <person name="Yoshinaga Y."/>
            <person name="Martin F.M."/>
            <person name="Grigoriev I.V."/>
            <person name="Hibbett D.S."/>
        </authorList>
    </citation>
    <scope>NUCLEOTIDE SEQUENCE [LARGE SCALE GENOMIC DNA]</scope>
    <source>
        <strain evidence="6 7">TUFC12733</strain>
    </source>
</reference>
<dbReference type="GO" id="GO:0000981">
    <property type="term" value="F:DNA-binding transcription factor activity, RNA polymerase II-specific"/>
    <property type="evidence" value="ECO:0007669"/>
    <property type="project" value="TreeGrafter"/>
</dbReference>